<reference evidence="1 2" key="1">
    <citation type="journal article" date="2019" name="Commun. Biol.">
        <title>The bagworm genome reveals a unique fibroin gene that provides high tensile strength.</title>
        <authorList>
            <person name="Kono N."/>
            <person name="Nakamura H."/>
            <person name="Ohtoshi R."/>
            <person name="Tomita M."/>
            <person name="Numata K."/>
            <person name="Arakawa K."/>
        </authorList>
    </citation>
    <scope>NUCLEOTIDE SEQUENCE [LARGE SCALE GENOMIC DNA]</scope>
</reference>
<keyword evidence="2" id="KW-1185">Reference proteome</keyword>
<evidence type="ECO:0000313" key="2">
    <source>
        <dbReference type="Proteomes" id="UP000299102"/>
    </source>
</evidence>
<accession>A0A4C1XYR1</accession>
<dbReference type="Proteomes" id="UP000299102">
    <property type="component" value="Unassembled WGS sequence"/>
</dbReference>
<dbReference type="EMBL" id="BGZK01000984">
    <property type="protein sequence ID" value="GBP67459.1"/>
    <property type="molecule type" value="Genomic_DNA"/>
</dbReference>
<proteinExistence type="predicted"/>
<comment type="caution">
    <text evidence="1">The sequence shown here is derived from an EMBL/GenBank/DDBJ whole genome shotgun (WGS) entry which is preliminary data.</text>
</comment>
<evidence type="ECO:0000313" key="1">
    <source>
        <dbReference type="EMBL" id="GBP67459.1"/>
    </source>
</evidence>
<sequence length="108" mass="12398">MRADSAHRVSETYYRTMIFRKRSPRLDTFLSRRFFFEGLVSEPTTSLSTIRRRRRCGSAFRSGAFSRVRERNNVAGADEYAGGRTLFAVLRRAELCRCEVGHESVAVA</sequence>
<organism evidence="1 2">
    <name type="scientific">Eumeta variegata</name>
    <name type="common">Bagworm moth</name>
    <name type="synonym">Eumeta japonica</name>
    <dbReference type="NCBI Taxonomy" id="151549"/>
    <lineage>
        <taxon>Eukaryota</taxon>
        <taxon>Metazoa</taxon>
        <taxon>Ecdysozoa</taxon>
        <taxon>Arthropoda</taxon>
        <taxon>Hexapoda</taxon>
        <taxon>Insecta</taxon>
        <taxon>Pterygota</taxon>
        <taxon>Neoptera</taxon>
        <taxon>Endopterygota</taxon>
        <taxon>Lepidoptera</taxon>
        <taxon>Glossata</taxon>
        <taxon>Ditrysia</taxon>
        <taxon>Tineoidea</taxon>
        <taxon>Psychidae</taxon>
        <taxon>Oiketicinae</taxon>
        <taxon>Eumeta</taxon>
    </lineage>
</organism>
<dbReference type="AlphaFoldDB" id="A0A4C1XYR1"/>
<protein>
    <submittedName>
        <fullName evidence="1">Uncharacterized protein</fullName>
    </submittedName>
</protein>
<gene>
    <name evidence="1" type="ORF">EVAR_49353_1</name>
</gene>
<name>A0A4C1XYR1_EUMVA</name>